<proteinExistence type="predicted"/>
<comment type="function">
    <text evidence="3">Involved in transvection phenomena (= synapsis-dependent gene expression), where the synaptic pairing of chromosomes carrying genes with which zeste interacts influences the expression of these genes. Zeste binds to DNA and stimulates transcription from a nearby promoter.</text>
</comment>
<dbReference type="OrthoDB" id="6134189at2759"/>
<feature type="domain" description="Myb/SANT-like DNA-binding" evidence="4">
    <location>
        <begin position="3"/>
        <end position="58"/>
    </location>
</feature>
<comment type="caution">
    <text evidence="5">The sequence shown here is derived from an EMBL/GenBank/DDBJ whole genome shotgun (WGS) entry which is preliminary data.</text>
</comment>
<evidence type="ECO:0000259" key="4">
    <source>
        <dbReference type="Pfam" id="PF13873"/>
    </source>
</evidence>
<organism evidence="5 6">
    <name type="scientific">Trichonephila clavata</name>
    <name type="common">Joro spider</name>
    <name type="synonym">Nephila clavata</name>
    <dbReference type="NCBI Taxonomy" id="2740835"/>
    <lineage>
        <taxon>Eukaryota</taxon>
        <taxon>Metazoa</taxon>
        <taxon>Ecdysozoa</taxon>
        <taxon>Arthropoda</taxon>
        <taxon>Chelicerata</taxon>
        <taxon>Arachnida</taxon>
        <taxon>Araneae</taxon>
        <taxon>Araneomorphae</taxon>
        <taxon>Entelegynae</taxon>
        <taxon>Araneoidea</taxon>
        <taxon>Nephilidae</taxon>
        <taxon>Trichonephila</taxon>
    </lineage>
</organism>
<gene>
    <name evidence="5" type="ORF">TNCT_734521</name>
</gene>
<sequence length="187" mass="21500">MSKTNFSVQEMELLVNLVENYKHILNCKITNAVFNKKKEEAWDSLTTDFNAASLYERLAAMGALIEPLPCRFDCDYVYETAVSSGTQENQGTLCSTPFTTAPQIRKSKRKPNASVKSAEALAEAANARKVAMERDYEQIAQFREEDHRATMTNRKRKHFLKIKVLKAKLEHYDLLNKKNKFDLEKEN</sequence>
<comment type="subunit">
    <text evidence="1">Self-associates forming complexes of several hundred monomers.</text>
</comment>
<dbReference type="Proteomes" id="UP000887116">
    <property type="component" value="Unassembled WGS sequence"/>
</dbReference>
<keyword evidence="6" id="KW-1185">Reference proteome</keyword>
<protein>
    <recommendedName>
        <fullName evidence="2">Regulatory protein zeste</fullName>
    </recommendedName>
</protein>
<dbReference type="AlphaFoldDB" id="A0A8X6KVA8"/>
<evidence type="ECO:0000313" key="5">
    <source>
        <dbReference type="EMBL" id="GFQ87890.1"/>
    </source>
</evidence>
<accession>A0A8X6KVA8</accession>
<dbReference type="InterPro" id="IPR028002">
    <property type="entry name" value="Myb_DNA-bind_5"/>
</dbReference>
<evidence type="ECO:0000256" key="3">
    <source>
        <dbReference type="ARBA" id="ARBA00025466"/>
    </source>
</evidence>
<evidence type="ECO:0000256" key="2">
    <source>
        <dbReference type="ARBA" id="ARBA00016807"/>
    </source>
</evidence>
<dbReference type="Pfam" id="PF13873">
    <property type="entry name" value="Myb_DNA-bind_5"/>
    <property type="match status" value="1"/>
</dbReference>
<evidence type="ECO:0000256" key="1">
    <source>
        <dbReference type="ARBA" id="ARBA00011764"/>
    </source>
</evidence>
<dbReference type="EMBL" id="BMAO01013320">
    <property type="protein sequence ID" value="GFQ87890.1"/>
    <property type="molecule type" value="Genomic_DNA"/>
</dbReference>
<evidence type="ECO:0000313" key="6">
    <source>
        <dbReference type="Proteomes" id="UP000887116"/>
    </source>
</evidence>
<reference evidence="5" key="1">
    <citation type="submission" date="2020-07" db="EMBL/GenBank/DDBJ databases">
        <title>Multicomponent nature underlies the extraordinary mechanical properties of spider dragline silk.</title>
        <authorList>
            <person name="Kono N."/>
            <person name="Nakamura H."/>
            <person name="Mori M."/>
            <person name="Yoshida Y."/>
            <person name="Ohtoshi R."/>
            <person name="Malay A.D."/>
            <person name="Moran D.A.P."/>
            <person name="Tomita M."/>
            <person name="Numata K."/>
            <person name="Arakawa K."/>
        </authorList>
    </citation>
    <scope>NUCLEOTIDE SEQUENCE</scope>
</reference>
<name>A0A8X6KVA8_TRICU</name>